<gene>
    <name evidence="3" type="ORF">ACFOUW_18905</name>
</gene>
<name>A0ABV7YCU6_9ACTN</name>
<feature type="region of interest" description="Disordered" evidence="1">
    <location>
        <begin position="650"/>
        <end position="675"/>
    </location>
</feature>
<dbReference type="RefSeq" id="WP_205113828.1">
    <property type="nucleotide sequence ID" value="NZ_JAFBCM010000001.1"/>
</dbReference>
<feature type="signal peptide" evidence="2">
    <location>
        <begin position="1"/>
        <end position="25"/>
    </location>
</feature>
<dbReference type="Gene3D" id="3.50.30.30">
    <property type="match status" value="1"/>
</dbReference>
<dbReference type="Gene3D" id="2.60.40.650">
    <property type="match status" value="1"/>
</dbReference>
<evidence type="ECO:0000313" key="4">
    <source>
        <dbReference type="Proteomes" id="UP001595699"/>
    </source>
</evidence>
<accession>A0ABV7YCU6</accession>
<dbReference type="SUPFAM" id="SSF81296">
    <property type="entry name" value="E set domains"/>
    <property type="match status" value="1"/>
</dbReference>
<keyword evidence="2" id="KW-0732">Signal</keyword>
<evidence type="ECO:0000256" key="2">
    <source>
        <dbReference type="SAM" id="SignalP"/>
    </source>
</evidence>
<dbReference type="Proteomes" id="UP001595699">
    <property type="component" value="Unassembled WGS sequence"/>
</dbReference>
<keyword evidence="4" id="KW-1185">Reference proteome</keyword>
<sequence length="675" mass="71495">MTVASRLVVALTVGSILVGAGVGQAAPAPTLAVKVKLVDRTGNLAKTGSATFQSTNGTYVVAQAGETVQLTGGRYLVVATVESPSPGKLEPSVTMLAQPNLDVRRNQTLTLDARRANRVRFGVDRPDARIFRVAMVSRKNGIQGEEGVELAGTFDDLYAGNVGPVTAGFEFYVRAQLTATDVTVAAPGLDLDVWWLPYQPHLVGKEELKLVDVGAGAPAEIANRGVRGKAVVVTPTEDSDLSATIRAIARNGGRLAIVWFRPGLISGADGRILPTLYTTRAGGAKLVQLAKQGGKISVEGEPASPYRYDLVAPTAGTIPAAPGGTFHDADLARVDARYVNASPFDAVGYTYDNLAISGRQYSFPAGDLSSEEFALPLERTEFSTPGTWYARSSWESVGGPASEDTTGSGYEAIRALQKGKPKSITVGAPVIGPGFGAPFDKVVHPHWVSRDGTDVEAVIPLLADGSGQVDDPDIDQTLTVDKGFTKLFRNGTLVKTINQAGRGGFTIPNGAAKLRIDTELARKAPWWPTSTKITASWTVSSNGSGVLPLMAVRFHPETDLRGEVSAKDAYELPIWIQRERGAPAAEVTKLAVQISYDDGLTWTEAPVTKHPASWTARIATKPQSYVTLRAQATDAAGNTVHQRIYRAFRVRAADPSPSPTPSPKPSPTPTPSPTS</sequence>
<feature type="compositionally biased region" description="Pro residues" evidence="1">
    <location>
        <begin position="656"/>
        <end position="675"/>
    </location>
</feature>
<proteinExistence type="predicted"/>
<feature type="chain" id="PRO_5045416547" evidence="2">
    <location>
        <begin position="26"/>
        <end position="675"/>
    </location>
</feature>
<dbReference type="InterPro" id="IPR014756">
    <property type="entry name" value="Ig_E-set"/>
</dbReference>
<reference evidence="4" key="1">
    <citation type="journal article" date="2019" name="Int. J. Syst. Evol. Microbiol.">
        <title>The Global Catalogue of Microorganisms (GCM) 10K type strain sequencing project: providing services to taxonomists for standard genome sequencing and annotation.</title>
        <authorList>
            <consortium name="The Broad Institute Genomics Platform"/>
            <consortium name="The Broad Institute Genome Sequencing Center for Infectious Disease"/>
            <person name="Wu L."/>
            <person name="Ma J."/>
        </authorList>
    </citation>
    <scope>NUCLEOTIDE SEQUENCE [LARGE SCALE GENOMIC DNA]</scope>
    <source>
        <strain evidence="4">CGMCC 4.7241</strain>
    </source>
</reference>
<evidence type="ECO:0000313" key="3">
    <source>
        <dbReference type="EMBL" id="MFC3762917.1"/>
    </source>
</evidence>
<protein>
    <submittedName>
        <fullName evidence="3">Uncharacterized protein</fullName>
    </submittedName>
</protein>
<comment type="caution">
    <text evidence="3">The sequence shown here is derived from an EMBL/GenBank/DDBJ whole genome shotgun (WGS) entry which is preliminary data.</text>
</comment>
<dbReference type="EMBL" id="JBHRZH010000016">
    <property type="protein sequence ID" value="MFC3762917.1"/>
    <property type="molecule type" value="Genomic_DNA"/>
</dbReference>
<organism evidence="3 4">
    <name type="scientific">Tenggerimyces flavus</name>
    <dbReference type="NCBI Taxonomy" id="1708749"/>
    <lineage>
        <taxon>Bacteria</taxon>
        <taxon>Bacillati</taxon>
        <taxon>Actinomycetota</taxon>
        <taxon>Actinomycetes</taxon>
        <taxon>Propionibacteriales</taxon>
        <taxon>Nocardioidaceae</taxon>
        <taxon>Tenggerimyces</taxon>
    </lineage>
</organism>
<evidence type="ECO:0000256" key="1">
    <source>
        <dbReference type="SAM" id="MobiDB-lite"/>
    </source>
</evidence>